<evidence type="ECO:0000313" key="11">
    <source>
        <dbReference type="EMBL" id="CBJ25688.1"/>
    </source>
</evidence>
<evidence type="ECO:0000256" key="1">
    <source>
        <dbReference type="ARBA" id="ARBA00022527"/>
    </source>
</evidence>
<dbReference type="Proteomes" id="UP000002630">
    <property type="component" value="Linkage Group LG02"/>
</dbReference>
<dbReference type="PROSITE" id="PS00108">
    <property type="entry name" value="PROTEIN_KINASE_ST"/>
    <property type="match status" value="1"/>
</dbReference>
<feature type="region of interest" description="Disordered" evidence="9">
    <location>
        <begin position="1"/>
        <end position="59"/>
    </location>
</feature>
<feature type="domain" description="Protein kinase" evidence="10">
    <location>
        <begin position="75"/>
        <end position="363"/>
    </location>
</feature>
<evidence type="ECO:0000313" key="12">
    <source>
        <dbReference type="Proteomes" id="UP000002630"/>
    </source>
</evidence>
<dbReference type="GO" id="GO:0005524">
    <property type="term" value="F:ATP binding"/>
    <property type="evidence" value="ECO:0007669"/>
    <property type="project" value="UniProtKB-UniRule"/>
</dbReference>
<dbReference type="STRING" id="2880.D7G6Z5"/>
<sequence length="457" mass="51806">MRCASYISPRQRDKSELCPDGQDPRQGGCSEAAERGTGAGDDLPRAPRRGGREGQGRAKRSFKVSGTLFELDAMYELIKPIGLGAYGVVVSALNTENGEKVAIKKITKAFDDLVDAKRILREITLLRKFNHENIINIVDILVPPSPEEFEDVYIVSNLMETDLHRIINSKQELTPEHVQYFIYQILRALKYMHSSNVLHRDLKPSNLLLNSNCELKVCDLGLARDIESGCQELTEYVVTRWYRAPEIMLGCHEYSKAIDVWSVGCIFAELMLRRPFFPGDNYIDQLTIICDKLGKPKEDELTFVSTEKARRFIMKLSATTPQRLRDQFPGTASDEALDLLAKMLEFSPETRISVEDALKHPFMQSYHTGNDEPSADFEFCFAFEEDVPTKHRLQELMWEEMRRYHPEQGEWKGKASPPTAAAAKLIGSARPGLETTRPANRPASPRARTCLHIARMP</sequence>
<dbReference type="InterPro" id="IPR008271">
    <property type="entry name" value="Ser/Thr_kinase_AS"/>
</dbReference>
<feature type="binding site" evidence="6">
    <location>
        <position position="105"/>
    </location>
    <ligand>
        <name>ATP</name>
        <dbReference type="ChEBI" id="CHEBI:30616"/>
    </ligand>
</feature>
<dbReference type="SUPFAM" id="SSF56112">
    <property type="entry name" value="Protein kinase-like (PK-like)"/>
    <property type="match status" value="1"/>
</dbReference>
<dbReference type="InterPro" id="IPR017441">
    <property type="entry name" value="Protein_kinase_ATP_BS"/>
</dbReference>
<dbReference type="FunFam" id="3.30.200.20:FF:000046">
    <property type="entry name" value="Mitogen-activated protein kinase"/>
    <property type="match status" value="1"/>
</dbReference>
<keyword evidence="2 8" id="KW-0808">Transferase</keyword>
<reference evidence="11 12" key="1">
    <citation type="journal article" date="2010" name="Nature">
        <title>The Ectocarpus genome and the independent evolution of multicellularity in brown algae.</title>
        <authorList>
            <person name="Cock J.M."/>
            <person name="Sterck L."/>
            <person name="Rouze P."/>
            <person name="Scornet D."/>
            <person name="Allen A.E."/>
            <person name="Amoutzias G."/>
            <person name="Anthouard V."/>
            <person name="Artiguenave F."/>
            <person name="Aury J.M."/>
            <person name="Badger J.H."/>
            <person name="Beszteri B."/>
            <person name="Billiau K."/>
            <person name="Bonnet E."/>
            <person name="Bothwell J.H."/>
            <person name="Bowler C."/>
            <person name="Boyen C."/>
            <person name="Brownlee C."/>
            <person name="Carrano C.J."/>
            <person name="Charrier B."/>
            <person name="Cho G.Y."/>
            <person name="Coelho S.M."/>
            <person name="Collen J."/>
            <person name="Corre E."/>
            <person name="Da Silva C."/>
            <person name="Delage L."/>
            <person name="Delaroque N."/>
            <person name="Dittami S.M."/>
            <person name="Doulbeau S."/>
            <person name="Elias M."/>
            <person name="Farnham G."/>
            <person name="Gachon C.M."/>
            <person name="Gschloessl B."/>
            <person name="Heesch S."/>
            <person name="Jabbari K."/>
            <person name="Jubin C."/>
            <person name="Kawai H."/>
            <person name="Kimura K."/>
            <person name="Kloareg B."/>
            <person name="Kupper F.C."/>
            <person name="Lang D."/>
            <person name="Le Bail A."/>
            <person name="Leblanc C."/>
            <person name="Lerouge P."/>
            <person name="Lohr M."/>
            <person name="Lopez P.J."/>
            <person name="Martens C."/>
            <person name="Maumus F."/>
            <person name="Michel G."/>
            <person name="Miranda-Saavedra D."/>
            <person name="Morales J."/>
            <person name="Moreau H."/>
            <person name="Motomura T."/>
            <person name="Nagasato C."/>
            <person name="Napoli C.A."/>
            <person name="Nelson D.R."/>
            <person name="Nyvall-Collen P."/>
            <person name="Peters A.F."/>
            <person name="Pommier C."/>
            <person name="Potin P."/>
            <person name="Poulain J."/>
            <person name="Quesneville H."/>
            <person name="Read B."/>
            <person name="Rensing S.A."/>
            <person name="Ritter A."/>
            <person name="Rousvoal S."/>
            <person name="Samanta M."/>
            <person name="Samson G."/>
            <person name="Schroeder D.C."/>
            <person name="Segurens B."/>
            <person name="Strittmatter M."/>
            <person name="Tonon T."/>
            <person name="Tregear J.W."/>
            <person name="Valentin K."/>
            <person name="von Dassow P."/>
            <person name="Yamagishi T."/>
            <person name="Van de Peer Y."/>
            <person name="Wincker P."/>
        </authorList>
    </citation>
    <scope>NUCLEOTIDE SEQUENCE [LARGE SCALE GENOMIC DNA]</scope>
    <source>
        <strain evidence="12">Ec32 / CCAP1310/4</strain>
    </source>
</reference>
<dbReference type="InterPro" id="IPR000719">
    <property type="entry name" value="Prot_kinase_dom"/>
</dbReference>
<dbReference type="PROSITE" id="PS01351">
    <property type="entry name" value="MAPK"/>
    <property type="match status" value="1"/>
</dbReference>
<dbReference type="Gene3D" id="3.30.200.20">
    <property type="entry name" value="Phosphorylase Kinase, domain 1"/>
    <property type="match status" value="1"/>
</dbReference>
<keyword evidence="5 6" id="KW-0067">ATP-binding</keyword>
<keyword evidence="12" id="KW-1185">Reference proteome</keyword>
<dbReference type="SMART" id="SM00220">
    <property type="entry name" value="S_TKc"/>
    <property type="match status" value="1"/>
</dbReference>
<dbReference type="FunFam" id="1.10.510.10:FF:000040">
    <property type="entry name" value="Mitogen-activated protein kinase"/>
    <property type="match status" value="1"/>
</dbReference>
<evidence type="ECO:0000256" key="6">
    <source>
        <dbReference type="PROSITE-ProRule" id="PRU10141"/>
    </source>
</evidence>
<dbReference type="InterPro" id="IPR003527">
    <property type="entry name" value="MAP_kinase_CS"/>
</dbReference>
<dbReference type="Pfam" id="PF00069">
    <property type="entry name" value="Pkinase"/>
    <property type="match status" value="1"/>
</dbReference>
<dbReference type="PROSITE" id="PS50011">
    <property type="entry name" value="PROTEIN_KINASE_DOM"/>
    <property type="match status" value="1"/>
</dbReference>
<evidence type="ECO:0000256" key="5">
    <source>
        <dbReference type="ARBA" id="ARBA00022840"/>
    </source>
</evidence>
<keyword evidence="8" id="KW-0460">Magnesium</keyword>
<evidence type="ECO:0000256" key="7">
    <source>
        <dbReference type="RuleBase" id="RU000304"/>
    </source>
</evidence>
<evidence type="ECO:0000259" key="10">
    <source>
        <dbReference type="PROSITE" id="PS50011"/>
    </source>
</evidence>
<dbReference type="EC" id="2.7.11.24" evidence="8"/>
<comment type="similarity">
    <text evidence="8">Belongs to the protein kinase superfamily. Ser/Thr protein kinase family. MAP kinase subfamily.</text>
</comment>
<accession>D7G6Z5</accession>
<dbReference type="AlphaFoldDB" id="D7G6Z5"/>
<dbReference type="PANTHER" id="PTHR24055">
    <property type="entry name" value="MITOGEN-ACTIVATED PROTEIN KINASE"/>
    <property type="match status" value="1"/>
</dbReference>
<keyword evidence="4 8" id="KW-0418">Kinase</keyword>
<keyword evidence="3 6" id="KW-0547">Nucleotide-binding</keyword>
<dbReference type="OrthoDB" id="192887at2759"/>
<evidence type="ECO:0000256" key="4">
    <source>
        <dbReference type="ARBA" id="ARBA00022777"/>
    </source>
</evidence>
<dbReference type="InterPro" id="IPR050117">
    <property type="entry name" value="MAPK"/>
</dbReference>
<dbReference type="CDD" id="cd07834">
    <property type="entry name" value="STKc_MAPK"/>
    <property type="match status" value="1"/>
</dbReference>
<dbReference type="Gene3D" id="1.10.510.10">
    <property type="entry name" value="Transferase(Phosphotransferase) domain 1"/>
    <property type="match status" value="1"/>
</dbReference>
<dbReference type="InterPro" id="IPR011009">
    <property type="entry name" value="Kinase-like_dom_sf"/>
</dbReference>
<organism evidence="11 12">
    <name type="scientific">Ectocarpus siliculosus</name>
    <name type="common">Brown alga</name>
    <name type="synonym">Conferva siliculosa</name>
    <dbReference type="NCBI Taxonomy" id="2880"/>
    <lineage>
        <taxon>Eukaryota</taxon>
        <taxon>Sar</taxon>
        <taxon>Stramenopiles</taxon>
        <taxon>Ochrophyta</taxon>
        <taxon>PX clade</taxon>
        <taxon>Phaeophyceae</taxon>
        <taxon>Ectocarpales</taxon>
        <taxon>Ectocarpaceae</taxon>
        <taxon>Ectocarpus</taxon>
    </lineage>
</organism>
<proteinExistence type="inferred from homology"/>
<evidence type="ECO:0000256" key="3">
    <source>
        <dbReference type="ARBA" id="ARBA00022741"/>
    </source>
</evidence>
<dbReference type="GO" id="GO:0004707">
    <property type="term" value="F:MAP kinase activity"/>
    <property type="evidence" value="ECO:0007669"/>
    <property type="project" value="UniProtKB-EC"/>
</dbReference>
<dbReference type="EMBL" id="FN649035">
    <property type="protein sequence ID" value="CBJ25688.1"/>
    <property type="molecule type" value="Genomic_DNA"/>
</dbReference>
<name>D7G6Z5_ECTSI</name>
<protein>
    <recommendedName>
        <fullName evidence="8">Mitogen-activated protein kinase</fullName>
        <ecNumber evidence="8">2.7.11.24</ecNumber>
    </recommendedName>
</protein>
<comment type="cofactor">
    <cofactor evidence="8">
        <name>Mg(2+)</name>
        <dbReference type="ChEBI" id="CHEBI:18420"/>
    </cofactor>
</comment>
<gene>
    <name evidence="11" type="primary">MAPK</name>
    <name evidence="11" type="ORF">Esi_0008_0112</name>
</gene>
<keyword evidence="1 7" id="KW-0723">Serine/threonine-protein kinase</keyword>
<evidence type="ECO:0000256" key="2">
    <source>
        <dbReference type="ARBA" id="ARBA00022679"/>
    </source>
</evidence>
<comment type="catalytic activity">
    <reaction evidence="8">
        <text>L-threonyl-[protein] + ATP = O-phospho-L-threonyl-[protein] + ADP + H(+)</text>
        <dbReference type="Rhea" id="RHEA:46608"/>
        <dbReference type="Rhea" id="RHEA-COMP:11060"/>
        <dbReference type="Rhea" id="RHEA-COMP:11605"/>
        <dbReference type="ChEBI" id="CHEBI:15378"/>
        <dbReference type="ChEBI" id="CHEBI:30013"/>
        <dbReference type="ChEBI" id="CHEBI:30616"/>
        <dbReference type="ChEBI" id="CHEBI:61977"/>
        <dbReference type="ChEBI" id="CHEBI:456216"/>
        <dbReference type="EC" id="2.7.11.24"/>
    </reaction>
</comment>
<evidence type="ECO:0000256" key="9">
    <source>
        <dbReference type="SAM" id="MobiDB-lite"/>
    </source>
</evidence>
<dbReference type="EMBL" id="FN649727">
    <property type="protein sequence ID" value="CBJ25688.1"/>
    <property type="molecule type" value="Genomic_DNA"/>
</dbReference>
<comment type="activity regulation">
    <text evidence="8">Activated by threonine and tyrosine phosphorylation.</text>
</comment>
<feature type="compositionally biased region" description="Basic and acidic residues" evidence="9">
    <location>
        <begin position="42"/>
        <end position="56"/>
    </location>
</feature>
<dbReference type="InParanoid" id="D7G6Z5"/>
<dbReference type="FunCoup" id="D7G6Z5">
    <property type="interactions" value="39"/>
</dbReference>
<evidence type="ECO:0000256" key="8">
    <source>
        <dbReference type="RuleBase" id="RU361165"/>
    </source>
</evidence>
<dbReference type="PROSITE" id="PS00107">
    <property type="entry name" value="PROTEIN_KINASE_ATP"/>
    <property type="match status" value="1"/>
</dbReference>